<proteinExistence type="predicted"/>
<dbReference type="EMBL" id="CP001390">
    <property type="protein sequence ID" value="ACM19002.1"/>
    <property type="molecule type" value="Genomic_DNA"/>
</dbReference>
<dbReference type="HOGENOM" id="CLU_173020_0_0_7"/>
<keyword evidence="1" id="KW-0969">Cilium</keyword>
<evidence type="ECO:0000313" key="2">
    <source>
        <dbReference type="Proteomes" id="UP000007721"/>
    </source>
</evidence>
<name>B9M0G5_GEODF</name>
<dbReference type="STRING" id="316067.Geob_0637"/>
<dbReference type="InterPro" id="IPR009384">
    <property type="entry name" value="SwrD-like"/>
</dbReference>
<keyword evidence="1" id="KW-0282">Flagellum</keyword>
<keyword evidence="2" id="KW-1185">Reference proteome</keyword>
<dbReference type="PANTHER" id="PTHR39185">
    <property type="entry name" value="SWARMING MOTILITY PROTEIN SWRD"/>
    <property type="match status" value="1"/>
</dbReference>
<protein>
    <submittedName>
        <fullName evidence="1">Flagellar protein FlbD</fullName>
    </submittedName>
</protein>
<dbReference type="KEGG" id="geo:Geob_0637"/>
<dbReference type="Pfam" id="PF06289">
    <property type="entry name" value="FlbD"/>
    <property type="match status" value="1"/>
</dbReference>
<dbReference type="PANTHER" id="PTHR39185:SF1">
    <property type="entry name" value="SWARMING MOTILITY PROTEIN SWRD"/>
    <property type="match status" value="1"/>
</dbReference>
<dbReference type="Proteomes" id="UP000007721">
    <property type="component" value="Chromosome"/>
</dbReference>
<organism evidence="1 2">
    <name type="scientific">Geotalea daltonii (strain DSM 22248 / JCM 15807 / FRC-32)</name>
    <name type="common">Geobacter daltonii</name>
    <dbReference type="NCBI Taxonomy" id="316067"/>
    <lineage>
        <taxon>Bacteria</taxon>
        <taxon>Pseudomonadati</taxon>
        <taxon>Thermodesulfobacteriota</taxon>
        <taxon>Desulfuromonadia</taxon>
        <taxon>Geobacterales</taxon>
        <taxon>Geobacteraceae</taxon>
        <taxon>Geotalea</taxon>
    </lineage>
</organism>
<dbReference type="RefSeq" id="WP_012645731.1">
    <property type="nucleotide sequence ID" value="NC_011979.1"/>
</dbReference>
<accession>B9M0G5</accession>
<gene>
    <name evidence="1" type="primary">flbD</name>
    <name evidence="1" type="ordered locus">Geob_0637</name>
</gene>
<reference evidence="1 2" key="1">
    <citation type="submission" date="2009-01" db="EMBL/GenBank/DDBJ databases">
        <title>Complete sequence of Geobacter sp. FRC-32.</title>
        <authorList>
            <consortium name="US DOE Joint Genome Institute"/>
            <person name="Lucas S."/>
            <person name="Copeland A."/>
            <person name="Lapidus A."/>
            <person name="Glavina del Rio T."/>
            <person name="Dalin E."/>
            <person name="Tice H."/>
            <person name="Bruce D."/>
            <person name="Goodwin L."/>
            <person name="Pitluck S."/>
            <person name="Saunders E."/>
            <person name="Brettin T."/>
            <person name="Detter J.C."/>
            <person name="Han C."/>
            <person name="Larimer F."/>
            <person name="Land M."/>
            <person name="Hauser L."/>
            <person name="Kyrpides N."/>
            <person name="Ovchinnikova G."/>
            <person name="Kostka J."/>
            <person name="Richardson P."/>
        </authorList>
    </citation>
    <scope>NUCLEOTIDE SEQUENCE [LARGE SCALE GENOMIC DNA]</scope>
    <source>
        <strain evidence="2">DSM 22248 / JCM 15807 / FRC-32</strain>
    </source>
</reference>
<keyword evidence="1" id="KW-0966">Cell projection</keyword>
<dbReference type="OrthoDB" id="9799862at2"/>
<dbReference type="eggNOG" id="COG1582">
    <property type="taxonomic scope" value="Bacteria"/>
</dbReference>
<sequence length="85" mass="9905">MIRLTRMDGSEIYLNPDLMEIIEETPDTHIALTNGNRYLVLEPVAVILDRIVTFKASIQRRSSGGMKKKYLLRQRKENYRPICPL</sequence>
<evidence type="ECO:0000313" key="1">
    <source>
        <dbReference type="EMBL" id="ACM19002.1"/>
    </source>
</evidence>
<dbReference type="AlphaFoldDB" id="B9M0G5"/>